<reference evidence="1" key="1">
    <citation type="submission" date="2020-05" db="EMBL/GenBank/DDBJ databases">
        <title>Large-scale comparative analyses of tick genomes elucidate their genetic diversity and vector capacities.</title>
        <authorList>
            <person name="Jia N."/>
            <person name="Wang J."/>
            <person name="Shi W."/>
            <person name="Du L."/>
            <person name="Sun Y."/>
            <person name="Zhan W."/>
            <person name="Jiang J."/>
            <person name="Wang Q."/>
            <person name="Zhang B."/>
            <person name="Ji P."/>
            <person name="Sakyi L.B."/>
            <person name="Cui X."/>
            <person name="Yuan T."/>
            <person name="Jiang B."/>
            <person name="Yang W."/>
            <person name="Lam T.T.-Y."/>
            <person name="Chang Q."/>
            <person name="Ding S."/>
            <person name="Wang X."/>
            <person name="Zhu J."/>
            <person name="Ruan X."/>
            <person name="Zhao L."/>
            <person name="Wei J."/>
            <person name="Que T."/>
            <person name="Du C."/>
            <person name="Cheng J."/>
            <person name="Dai P."/>
            <person name="Han X."/>
            <person name="Huang E."/>
            <person name="Gao Y."/>
            <person name="Liu J."/>
            <person name="Shao H."/>
            <person name="Ye R."/>
            <person name="Li L."/>
            <person name="Wei W."/>
            <person name="Wang X."/>
            <person name="Wang C."/>
            <person name="Yang T."/>
            <person name="Huo Q."/>
            <person name="Li W."/>
            <person name="Guo W."/>
            <person name="Chen H."/>
            <person name="Zhou L."/>
            <person name="Ni X."/>
            <person name="Tian J."/>
            <person name="Zhou Y."/>
            <person name="Sheng Y."/>
            <person name="Liu T."/>
            <person name="Pan Y."/>
            <person name="Xia L."/>
            <person name="Li J."/>
            <person name="Zhao F."/>
            <person name="Cao W."/>
        </authorList>
    </citation>
    <scope>NUCLEOTIDE SEQUENCE</scope>
    <source>
        <strain evidence="1">Dsil-2018</strain>
    </source>
</reference>
<comment type="caution">
    <text evidence="1">The sequence shown here is derived from an EMBL/GenBank/DDBJ whole genome shotgun (WGS) entry which is preliminary data.</text>
</comment>
<organism evidence="1 2">
    <name type="scientific">Dermacentor silvarum</name>
    <name type="common">Tick</name>
    <dbReference type="NCBI Taxonomy" id="543639"/>
    <lineage>
        <taxon>Eukaryota</taxon>
        <taxon>Metazoa</taxon>
        <taxon>Ecdysozoa</taxon>
        <taxon>Arthropoda</taxon>
        <taxon>Chelicerata</taxon>
        <taxon>Arachnida</taxon>
        <taxon>Acari</taxon>
        <taxon>Parasitiformes</taxon>
        <taxon>Ixodida</taxon>
        <taxon>Ixodoidea</taxon>
        <taxon>Ixodidae</taxon>
        <taxon>Rhipicephalinae</taxon>
        <taxon>Dermacentor</taxon>
    </lineage>
</organism>
<sequence length="439" mass="48120">MILPVASHPGLVGASLRSEVQHCYKLRSRAPPPPNAFMQLTQEKRRSVAATNANEDNGRLSSQLAKLWRPPHAADKEPFQRKVAEAVAGHRRKDPDYAHNPREASRHMEPERIYQAGYPKAEERQFLGQGAAAENFHGRSPRSRQPGLREAVASAAIAADCKQQTPWYHQCCSSPRFKRRVKSQQRPAIVGAPGSASAKQRHYVPTKHSGPVRTGCTPAAEAAMAVPDEASHPGVAGASLNSELQHCYQRRSHVPPPPSALMPFAQEKRRSVAAMNANENNRCVSSRLAKLRRPLRAADKEPLQRKVAEAVAVHRRKYPDYAHHPREARRRKEQERIAKQVTSKLKNASSWDKEQLPTTCTVAAQGRSSPMFQQQLHPPPLPPTPSSKHRGTITAARVGASGAGQGTVACMTTDNVPATTKDLEGQVVPIKVAALRALA</sequence>
<dbReference type="Proteomes" id="UP000821865">
    <property type="component" value="Chromosome 1"/>
</dbReference>
<gene>
    <name evidence="1" type="ORF">HPB49_010315</name>
</gene>
<evidence type="ECO:0000313" key="1">
    <source>
        <dbReference type="EMBL" id="KAH7979655.1"/>
    </source>
</evidence>
<accession>A0ACB8DZH6</accession>
<keyword evidence="2" id="KW-1185">Reference proteome</keyword>
<proteinExistence type="predicted"/>
<dbReference type="EMBL" id="CM023470">
    <property type="protein sequence ID" value="KAH7979655.1"/>
    <property type="molecule type" value="Genomic_DNA"/>
</dbReference>
<protein>
    <submittedName>
        <fullName evidence="1">Uncharacterized protein</fullName>
    </submittedName>
</protein>
<name>A0ACB8DZH6_DERSI</name>
<evidence type="ECO:0000313" key="2">
    <source>
        <dbReference type="Proteomes" id="UP000821865"/>
    </source>
</evidence>